<dbReference type="Pfam" id="PF00294">
    <property type="entry name" value="PfkB"/>
    <property type="match status" value="1"/>
</dbReference>
<keyword evidence="2 4" id="KW-0418">Kinase</keyword>
<dbReference type="EMBL" id="FOAS01000009">
    <property type="protein sequence ID" value="SEL17934.1"/>
    <property type="molecule type" value="Genomic_DNA"/>
</dbReference>
<dbReference type="STRING" id="1429083.GCA_001885685_02957"/>
<proteinExistence type="predicted"/>
<dbReference type="PANTHER" id="PTHR10584">
    <property type="entry name" value="SUGAR KINASE"/>
    <property type="match status" value="1"/>
</dbReference>
<sequence>MQPLCVIGGTTWDTLIHLPELPAPSAQTLWATRSYQALGSTGAGKALNLKALGCNVSLHSVIGADPAGDAIHAALAEHGLAEHLCRSSAATEQHTNLMDSHGRRLSIFTQPPAASGLDLSATAQHLACCHVAIINIFDYARPCLAQARALGTPIWTDLHDYDLGNPYHQAFIDAAQVIFLASDNLPDYRAFMQQCIAEGKQLVVCTHAERGASLLAADGTWLEQAALPISQLRDSNGAGDAFFSGFVYAHLNRYPLADCLRLAAAAGALCVESDRLCNPALNAPALLARATV</sequence>
<evidence type="ECO:0000313" key="4">
    <source>
        <dbReference type="EMBL" id="SEL17934.1"/>
    </source>
</evidence>
<gene>
    <name evidence="4" type="ORF">SAMN05216214_10911</name>
</gene>
<dbReference type="AlphaFoldDB" id="A0A1H7N3E3"/>
<dbReference type="GO" id="GO:0016301">
    <property type="term" value="F:kinase activity"/>
    <property type="evidence" value="ECO:0007669"/>
    <property type="project" value="UniProtKB-KW"/>
</dbReference>
<dbReference type="PROSITE" id="PS00584">
    <property type="entry name" value="PFKB_KINASES_2"/>
    <property type="match status" value="1"/>
</dbReference>
<dbReference type="RefSeq" id="WP_074867807.1">
    <property type="nucleotide sequence ID" value="NZ_FOAS01000009.1"/>
</dbReference>
<dbReference type="InterPro" id="IPR002173">
    <property type="entry name" value="Carboh/pur_kinase_PfkB_CS"/>
</dbReference>
<dbReference type="SUPFAM" id="SSF53613">
    <property type="entry name" value="Ribokinase-like"/>
    <property type="match status" value="1"/>
</dbReference>
<dbReference type="PANTHER" id="PTHR10584:SF166">
    <property type="entry name" value="RIBOKINASE"/>
    <property type="match status" value="1"/>
</dbReference>
<protein>
    <submittedName>
        <fullName evidence="4">Sugar or nucleoside kinase, ribokinase family</fullName>
    </submittedName>
</protein>
<dbReference type="InterPro" id="IPR029056">
    <property type="entry name" value="Ribokinase-like"/>
</dbReference>
<dbReference type="InterPro" id="IPR011611">
    <property type="entry name" value="PfkB_dom"/>
</dbReference>
<evidence type="ECO:0000256" key="1">
    <source>
        <dbReference type="ARBA" id="ARBA00022679"/>
    </source>
</evidence>
<dbReference type="Proteomes" id="UP000185766">
    <property type="component" value="Unassembled WGS sequence"/>
</dbReference>
<accession>A0A1H7N3E3</accession>
<keyword evidence="1" id="KW-0808">Transferase</keyword>
<dbReference type="Gene3D" id="3.40.1190.20">
    <property type="match status" value="1"/>
</dbReference>
<name>A0A1H7N3E3_9GAMM</name>
<evidence type="ECO:0000259" key="3">
    <source>
        <dbReference type="Pfam" id="PF00294"/>
    </source>
</evidence>
<organism evidence="4 5">
    <name type="scientific">Atopomonas hussainii</name>
    <dbReference type="NCBI Taxonomy" id="1429083"/>
    <lineage>
        <taxon>Bacteria</taxon>
        <taxon>Pseudomonadati</taxon>
        <taxon>Pseudomonadota</taxon>
        <taxon>Gammaproteobacteria</taxon>
        <taxon>Pseudomonadales</taxon>
        <taxon>Pseudomonadaceae</taxon>
        <taxon>Atopomonas</taxon>
    </lineage>
</organism>
<reference evidence="4 5" key="1">
    <citation type="submission" date="2016-10" db="EMBL/GenBank/DDBJ databases">
        <authorList>
            <person name="de Groot N.N."/>
        </authorList>
    </citation>
    <scope>NUCLEOTIDE SEQUENCE [LARGE SCALE GENOMIC DNA]</scope>
    <source>
        <strain evidence="4 5">JCM 19513</strain>
    </source>
</reference>
<evidence type="ECO:0000256" key="2">
    <source>
        <dbReference type="ARBA" id="ARBA00022777"/>
    </source>
</evidence>
<evidence type="ECO:0000313" key="5">
    <source>
        <dbReference type="Proteomes" id="UP000185766"/>
    </source>
</evidence>
<feature type="domain" description="Carbohydrate kinase PfkB" evidence="3">
    <location>
        <begin position="183"/>
        <end position="278"/>
    </location>
</feature>
<keyword evidence="5" id="KW-1185">Reference proteome</keyword>